<evidence type="ECO:0000259" key="3">
    <source>
        <dbReference type="Pfam" id="PF07261"/>
    </source>
</evidence>
<accession>A0A1G9HMZ9</accession>
<dbReference type="Gene3D" id="1.10.10.630">
    <property type="entry name" value="DnaD domain-like"/>
    <property type="match status" value="2"/>
</dbReference>
<proteinExistence type="inferred from homology"/>
<evidence type="ECO:0000256" key="1">
    <source>
        <dbReference type="ARBA" id="ARBA00093462"/>
    </source>
</evidence>
<dbReference type="PIRSF" id="PIRSF033722">
    <property type="entry name" value="DnaD_CA_C3587_prd"/>
    <property type="match status" value="1"/>
</dbReference>
<dbReference type="Proteomes" id="UP000198718">
    <property type="component" value="Unassembled WGS sequence"/>
</dbReference>
<dbReference type="PANTHER" id="PTHR37293:SF5">
    <property type="entry name" value="DNA REPLICATION PROTEIN"/>
    <property type="match status" value="1"/>
</dbReference>
<organism evidence="4 5">
    <name type="scientific">Natronincola ferrireducens</name>
    <dbReference type="NCBI Taxonomy" id="393762"/>
    <lineage>
        <taxon>Bacteria</taxon>
        <taxon>Bacillati</taxon>
        <taxon>Bacillota</taxon>
        <taxon>Clostridia</taxon>
        <taxon>Peptostreptococcales</taxon>
        <taxon>Natronincolaceae</taxon>
        <taxon>Natronincola</taxon>
    </lineage>
</organism>
<feature type="domain" description="DnaB/C C-terminal" evidence="3">
    <location>
        <begin position="243"/>
        <end position="304"/>
    </location>
</feature>
<name>A0A1G9HMZ9_9FIRM</name>
<dbReference type="InterPro" id="IPR017019">
    <property type="entry name" value="DNA_replication_prd_bac"/>
</dbReference>
<reference evidence="4 5" key="1">
    <citation type="submission" date="2016-10" db="EMBL/GenBank/DDBJ databases">
        <authorList>
            <person name="de Groot N.N."/>
        </authorList>
    </citation>
    <scope>NUCLEOTIDE SEQUENCE [LARGE SCALE GENOMIC DNA]</scope>
    <source>
        <strain evidence="4 5">DSM 18346</strain>
    </source>
</reference>
<evidence type="ECO:0000256" key="2">
    <source>
        <dbReference type="SAM" id="MobiDB-lite"/>
    </source>
</evidence>
<protein>
    <submittedName>
        <fullName evidence="4">DnaD and phage-associated domain-containing protein</fullName>
    </submittedName>
</protein>
<dbReference type="AlphaFoldDB" id="A0A1G9HMZ9"/>
<dbReference type="SUPFAM" id="SSF158499">
    <property type="entry name" value="DnaD domain-like"/>
    <property type="match status" value="2"/>
</dbReference>
<dbReference type="EMBL" id="FNFP01000009">
    <property type="protein sequence ID" value="SDL14319.1"/>
    <property type="molecule type" value="Genomic_DNA"/>
</dbReference>
<dbReference type="NCBIfam" id="TIGR01446">
    <property type="entry name" value="DnaD_dom"/>
    <property type="match status" value="2"/>
</dbReference>
<dbReference type="InterPro" id="IPR034829">
    <property type="entry name" value="DnaD-like_sf"/>
</dbReference>
<dbReference type="InterPro" id="IPR053162">
    <property type="entry name" value="DnaD"/>
</dbReference>
<dbReference type="OrthoDB" id="1652900at2"/>
<evidence type="ECO:0000313" key="5">
    <source>
        <dbReference type="Proteomes" id="UP000198718"/>
    </source>
</evidence>
<feature type="region of interest" description="Disordered" evidence="2">
    <location>
        <begin position="308"/>
        <end position="329"/>
    </location>
</feature>
<keyword evidence="5" id="KW-1185">Reference proteome</keyword>
<sequence length="357" mass="41774">MGFIKTTTSMDLGDTPIENIFIDVYMPIANGTFVKVYLLGYKYACDTEINKSPNNITLAKNLNIPLSDVLEAWDFWESKKIIKKVSQCEENNWDYTVEFVSLKQLYIDNNYKSIQHLNQEDTESSSYSCSTKELIDANKVPEIKQMFIEINKIIARSLTPNEKMQILEWFHNYNIDPPLVIKAYSYCRHKKNVKNVKYVAGVIRNWYDLNITTVEDLDTHFSKQGERYGVYDRIFKAMGFAYREPSEIEMKIMDKWLDTYQFSIDIILKACENSSKTSNPNLNYIDSILGDWYKKGVKRVEDIEVMDNRKKDASPDPISKPQKQSKIKTKFHLSESRVSKYDPKELEDLLLNRNKNK</sequence>
<dbReference type="PANTHER" id="PTHR37293">
    <property type="entry name" value="PHAGE REPLICATION PROTEIN-RELATED"/>
    <property type="match status" value="1"/>
</dbReference>
<dbReference type="STRING" id="393762.SAMN05660472_02686"/>
<dbReference type="Pfam" id="PF07261">
    <property type="entry name" value="DnaB_2"/>
    <property type="match status" value="2"/>
</dbReference>
<gene>
    <name evidence="4" type="ORF">SAMN05660472_02686</name>
</gene>
<evidence type="ECO:0000313" key="4">
    <source>
        <dbReference type="EMBL" id="SDL14319.1"/>
    </source>
</evidence>
<comment type="similarity">
    <text evidence="1">Belongs to the DnaB/DnaD family.</text>
</comment>
<dbReference type="InterPro" id="IPR006343">
    <property type="entry name" value="DnaB/C_C"/>
</dbReference>
<feature type="domain" description="DnaB/C C-terminal" evidence="3">
    <location>
        <begin position="150"/>
        <end position="220"/>
    </location>
</feature>
<dbReference type="RefSeq" id="WP_090554493.1">
    <property type="nucleotide sequence ID" value="NZ_FNFP01000009.1"/>
</dbReference>